<protein>
    <submittedName>
        <fullName evidence="3">Uncharacterized protein</fullName>
    </submittedName>
</protein>
<dbReference type="RefSeq" id="WP_012580458.1">
    <property type="nucleotide sequence ID" value="NC_011653.1"/>
</dbReference>
<dbReference type="AlphaFoldDB" id="B7IE49"/>
<evidence type="ECO:0000313" key="4">
    <source>
        <dbReference type="Proteomes" id="UP000002453"/>
    </source>
</evidence>
<gene>
    <name evidence="3" type="ordered locus">THA_1845</name>
</gene>
<evidence type="ECO:0000313" key="3">
    <source>
        <dbReference type="EMBL" id="ACJ76276.1"/>
    </source>
</evidence>
<organism evidence="3 4">
    <name type="scientific">Thermosipho africanus (strain TCF52B)</name>
    <dbReference type="NCBI Taxonomy" id="484019"/>
    <lineage>
        <taxon>Bacteria</taxon>
        <taxon>Thermotogati</taxon>
        <taxon>Thermotogota</taxon>
        <taxon>Thermotogae</taxon>
        <taxon>Thermotogales</taxon>
        <taxon>Fervidobacteriaceae</taxon>
        <taxon>Thermosipho</taxon>
    </lineage>
</organism>
<dbReference type="Proteomes" id="UP000002453">
    <property type="component" value="Chromosome"/>
</dbReference>
<sequence>MEEMFEVEETLKKINSEVKKLKTYNDSIEVIEKSLSEILNSYKRTLSKLDEYIKINNDLETQIKQLNLKLEKMNDDFFKAKRFLKDNIFEYSIIIVFIVFLIFEILK</sequence>
<dbReference type="EMBL" id="CP001185">
    <property type="protein sequence ID" value="ACJ76276.1"/>
    <property type="molecule type" value="Genomic_DNA"/>
</dbReference>
<proteinExistence type="predicted"/>
<name>B7IE49_THEAB</name>
<dbReference type="HOGENOM" id="CLU_2208801_0_0_0"/>
<reference evidence="3 4" key="1">
    <citation type="journal article" date="2009" name="J. Bacteriol.">
        <title>The genome of Thermosipho africanus TCF52B: lateral genetic connections to the Firmicutes and Archaea.</title>
        <authorList>
            <person name="Nesboe C.L."/>
            <person name="Bapteste E."/>
            <person name="Curtis B."/>
            <person name="Dahle H."/>
            <person name="Lopez P."/>
            <person name="Macleod D."/>
            <person name="Dlutek M."/>
            <person name="Bowman S."/>
            <person name="Zhaxybayeva O."/>
            <person name="Birkeland N.-K."/>
            <person name="Doolittle W.F."/>
        </authorList>
    </citation>
    <scope>NUCLEOTIDE SEQUENCE [LARGE SCALE GENOMIC DNA]</scope>
    <source>
        <strain evidence="3 4">TCF52B</strain>
    </source>
</reference>
<dbReference type="KEGG" id="taf:THA_1845"/>
<evidence type="ECO:0000256" key="1">
    <source>
        <dbReference type="SAM" id="Coils"/>
    </source>
</evidence>
<keyword evidence="2" id="KW-0812">Transmembrane</keyword>
<feature type="transmembrane region" description="Helical" evidence="2">
    <location>
        <begin position="88"/>
        <end position="106"/>
    </location>
</feature>
<keyword evidence="1" id="KW-0175">Coiled coil</keyword>
<dbReference type="OrthoDB" id="9901855at2"/>
<evidence type="ECO:0000256" key="2">
    <source>
        <dbReference type="SAM" id="Phobius"/>
    </source>
</evidence>
<keyword evidence="2" id="KW-1133">Transmembrane helix</keyword>
<accession>B7IE49</accession>
<keyword evidence="4" id="KW-1185">Reference proteome</keyword>
<feature type="coiled-coil region" evidence="1">
    <location>
        <begin position="49"/>
        <end position="76"/>
    </location>
</feature>
<dbReference type="STRING" id="484019.THA_1845"/>
<keyword evidence="2" id="KW-0472">Membrane</keyword>